<dbReference type="GO" id="GO:0016787">
    <property type="term" value="F:hydrolase activity"/>
    <property type="evidence" value="ECO:0007669"/>
    <property type="project" value="UniProtKB-KW"/>
</dbReference>
<dbReference type="Pfam" id="PF06769">
    <property type="entry name" value="YoeB_toxin"/>
    <property type="match status" value="1"/>
</dbReference>
<evidence type="ECO:0000256" key="3">
    <source>
        <dbReference type="ARBA" id="ARBA00022722"/>
    </source>
</evidence>
<sequence>MEISFHIDAWADYLYFQKNDIKILEKINELIKDITRSPFTGIGKPEGLKYNLSGYWSRRINHEHRLIYTIKGKTVYILQCKYHY</sequence>
<evidence type="ECO:0000313" key="8">
    <source>
        <dbReference type="Proteomes" id="UP000321183"/>
    </source>
</evidence>
<dbReference type="RefSeq" id="WP_010421450.1">
    <property type="nucleotide sequence ID" value="NZ_AP019563.1"/>
</dbReference>
<evidence type="ECO:0000256" key="4">
    <source>
        <dbReference type="ARBA" id="ARBA00022759"/>
    </source>
</evidence>
<keyword evidence="4" id="KW-0255">Endonuclease</keyword>
<evidence type="ECO:0000256" key="6">
    <source>
        <dbReference type="ARBA" id="ARBA00030388"/>
    </source>
</evidence>
<reference evidence="7 8" key="1">
    <citation type="submission" date="2019-04" db="EMBL/GenBank/DDBJ databases">
        <title>Draft genome sequence of Rickettsia asiatica Maytaro1284.</title>
        <authorList>
            <person name="Thu M."/>
            <person name="Qiu Y."/>
            <person name="Nakao R."/>
        </authorList>
    </citation>
    <scope>NUCLEOTIDE SEQUENCE [LARGE SCALE GENOMIC DNA]</scope>
    <source>
        <strain evidence="7 8">Maytaro1284</strain>
    </source>
</reference>
<dbReference type="Proteomes" id="UP000321183">
    <property type="component" value="Chromosome"/>
</dbReference>
<name>A0A510G8E8_9RICK</name>
<comment type="similarity">
    <text evidence="1">Belongs to the YoeB family.</text>
</comment>
<dbReference type="Gene3D" id="3.30.2310.20">
    <property type="entry name" value="RelE-like"/>
    <property type="match status" value="1"/>
</dbReference>
<evidence type="ECO:0000313" key="7">
    <source>
        <dbReference type="EMBL" id="BBJ32138.1"/>
    </source>
</evidence>
<accession>A0A510G8E8</accession>
<dbReference type="GO" id="GO:0006401">
    <property type="term" value="P:RNA catabolic process"/>
    <property type="evidence" value="ECO:0007669"/>
    <property type="project" value="InterPro"/>
</dbReference>
<dbReference type="NCBIfam" id="TIGR02116">
    <property type="entry name" value="toxin_Txe_YoeB"/>
    <property type="match status" value="1"/>
</dbReference>
<keyword evidence="5" id="KW-0378">Hydrolase</keyword>
<dbReference type="GO" id="GO:0045892">
    <property type="term" value="P:negative regulation of DNA-templated transcription"/>
    <property type="evidence" value="ECO:0007669"/>
    <property type="project" value="TreeGrafter"/>
</dbReference>
<dbReference type="AlphaFoldDB" id="A0A510G8E8"/>
<keyword evidence="8" id="KW-1185">Reference proteome</keyword>
<dbReference type="GO" id="GO:0004519">
    <property type="term" value="F:endonuclease activity"/>
    <property type="evidence" value="ECO:0007669"/>
    <property type="project" value="UniProtKB-KW"/>
</dbReference>
<evidence type="ECO:0000256" key="2">
    <source>
        <dbReference type="ARBA" id="ARBA00022649"/>
    </source>
</evidence>
<protein>
    <recommendedName>
        <fullName evidence="6">Putative mRNA interferase YoeB</fullName>
    </recommendedName>
</protein>
<keyword evidence="3" id="KW-0540">Nuclease</keyword>
<evidence type="ECO:0000256" key="1">
    <source>
        <dbReference type="ARBA" id="ARBA00008172"/>
    </source>
</evidence>
<dbReference type="InterPro" id="IPR009614">
    <property type="entry name" value="YoeB_toxin"/>
</dbReference>
<keyword evidence="2" id="KW-1277">Toxin-antitoxin system</keyword>
<dbReference type="KEGG" id="ras:RAS_12470"/>
<dbReference type="PANTHER" id="PTHR38039">
    <property type="entry name" value="TOXIN YOEB"/>
    <property type="match status" value="1"/>
</dbReference>
<dbReference type="EMBL" id="AP019563">
    <property type="protein sequence ID" value="BBJ32138.1"/>
    <property type="molecule type" value="Genomic_DNA"/>
</dbReference>
<dbReference type="PANTHER" id="PTHR38039:SF1">
    <property type="entry name" value="TOXIN YOEB"/>
    <property type="match status" value="1"/>
</dbReference>
<proteinExistence type="inferred from homology"/>
<dbReference type="InterPro" id="IPR035093">
    <property type="entry name" value="RelE/ParE_toxin_dom_sf"/>
</dbReference>
<organism evidence="7 8">
    <name type="scientific">Rickettsia asiatica</name>
    <dbReference type="NCBI Taxonomy" id="238800"/>
    <lineage>
        <taxon>Bacteria</taxon>
        <taxon>Pseudomonadati</taxon>
        <taxon>Pseudomonadota</taxon>
        <taxon>Alphaproteobacteria</taxon>
        <taxon>Rickettsiales</taxon>
        <taxon>Rickettsiaceae</taxon>
        <taxon>Rickettsieae</taxon>
        <taxon>Rickettsia</taxon>
        <taxon>spotted fever group</taxon>
    </lineage>
</organism>
<evidence type="ECO:0000256" key="5">
    <source>
        <dbReference type="ARBA" id="ARBA00022801"/>
    </source>
</evidence>
<gene>
    <name evidence="7" type="ORF">RAS_12470</name>
</gene>
<dbReference type="SUPFAM" id="SSF143011">
    <property type="entry name" value="RelE-like"/>
    <property type="match status" value="1"/>
</dbReference>